<sequence>MEGGVVVAQGSPYKVDRRRQTLAPRPVAARVNSALHSGRAERGHWHIDIAEFFTWKWKRSLRGAAPSPTFGGTVCEYFFPACFIPRISHFLTREISKRGQAWFMTELPSDTLSPIAIRNAACGKMPTLYADVHVSCIVLENMRDDMALTRISVVRYVASVDGRLLGCLKAVRGALCALWMESSRLENIFSPANLTFDFGAGAFGMVYIVLLAGVVPAALWGLLARNENRMLARGSRDNKDEKAYGRLLDMLLPLNKRAIDNSDTFRRLLERGQTCSPAKYKVGICHSIDII</sequence>
<dbReference type="Proteomes" id="UP000790709">
    <property type="component" value="Unassembled WGS sequence"/>
</dbReference>
<dbReference type="EMBL" id="MU266339">
    <property type="protein sequence ID" value="KAH7929681.1"/>
    <property type="molecule type" value="Genomic_DNA"/>
</dbReference>
<evidence type="ECO:0000313" key="1">
    <source>
        <dbReference type="EMBL" id="KAH7929681.1"/>
    </source>
</evidence>
<evidence type="ECO:0000313" key="2">
    <source>
        <dbReference type="Proteomes" id="UP000790709"/>
    </source>
</evidence>
<organism evidence="1 2">
    <name type="scientific">Leucogyrophana mollusca</name>
    <dbReference type="NCBI Taxonomy" id="85980"/>
    <lineage>
        <taxon>Eukaryota</taxon>
        <taxon>Fungi</taxon>
        <taxon>Dikarya</taxon>
        <taxon>Basidiomycota</taxon>
        <taxon>Agaricomycotina</taxon>
        <taxon>Agaricomycetes</taxon>
        <taxon>Agaricomycetidae</taxon>
        <taxon>Boletales</taxon>
        <taxon>Boletales incertae sedis</taxon>
        <taxon>Leucogyrophana</taxon>
    </lineage>
</organism>
<accession>A0ACB8BVV9</accession>
<comment type="caution">
    <text evidence="1">The sequence shown here is derived from an EMBL/GenBank/DDBJ whole genome shotgun (WGS) entry which is preliminary data.</text>
</comment>
<protein>
    <submittedName>
        <fullName evidence="1">Uncharacterized protein</fullName>
    </submittedName>
</protein>
<keyword evidence="2" id="KW-1185">Reference proteome</keyword>
<reference evidence="1" key="1">
    <citation type="journal article" date="2021" name="New Phytol.">
        <title>Evolutionary innovations through gain and loss of genes in the ectomycorrhizal Boletales.</title>
        <authorList>
            <person name="Wu G."/>
            <person name="Miyauchi S."/>
            <person name="Morin E."/>
            <person name="Kuo A."/>
            <person name="Drula E."/>
            <person name="Varga T."/>
            <person name="Kohler A."/>
            <person name="Feng B."/>
            <person name="Cao Y."/>
            <person name="Lipzen A."/>
            <person name="Daum C."/>
            <person name="Hundley H."/>
            <person name="Pangilinan J."/>
            <person name="Johnson J."/>
            <person name="Barry K."/>
            <person name="LaButti K."/>
            <person name="Ng V."/>
            <person name="Ahrendt S."/>
            <person name="Min B."/>
            <person name="Choi I.G."/>
            <person name="Park H."/>
            <person name="Plett J.M."/>
            <person name="Magnuson J."/>
            <person name="Spatafora J.W."/>
            <person name="Nagy L.G."/>
            <person name="Henrissat B."/>
            <person name="Grigoriev I.V."/>
            <person name="Yang Z.L."/>
            <person name="Xu J."/>
            <person name="Martin F.M."/>
        </authorList>
    </citation>
    <scope>NUCLEOTIDE SEQUENCE</scope>
    <source>
        <strain evidence="1">KUC20120723A-06</strain>
    </source>
</reference>
<name>A0ACB8BVV9_9AGAM</name>
<gene>
    <name evidence="1" type="ORF">BV22DRAFT_1043797</name>
</gene>
<proteinExistence type="predicted"/>